<feature type="compositionally biased region" description="Basic and acidic residues" evidence="1">
    <location>
        <begin position="405"/>
        <end position="425"/>
    </location>
</feature>
<comment type="caution">
    <text evidence="3">The sequence shown here is derived from an EMBL/GenBank/DDBJ whole genome shotgun (WGS) entry which is preliminary data.</text>
</comment>
<keyword evidence="4" id="KW-1185">Reference proteome</keyword>
<name>A0A829YC71_9GAMM</name>
<evidence type="ECO:0000256" key="1">
    <source>
        <dbReference type="SAM" id="MobiDB-lite"/>
    </source>
</evidence>
<gene>
    <name evidence="3" type="ORF">GCM10011487_29940</name>
</gene>
<feature type="region of interest" description="Disordered" evidence="1">
    <location>
        <begin position="460"/>
        <end position="597"/>
    </location>
</feature>
<dbReference type="Gene3D" id="3.40.50.2000">
    <property type="entry name" value="Glycogen Phosphorylase B"/>
    <property type="match status" value="2"/>
</dbReference>
<dbReference type="Pfam" id="PF13692">
    <property type="entry name" value="Glyco_trans_1_4"/>
    <property type="match status" value="1"/>
</dbReference>
<evidence type="ECO:0000259" key="2">
    <source>
        <dbReference type="Pfam" id="PF13439"/>
    </source>
</evidence>
<organism evidence="3 4">
    <name type="scientific">Steroidobacter agaridevorans</name>
    <dbReference type="NCBI Taxonomy" id="2695856"/>
    <lineage>
        <taxon>Bacteria</taxon>
        <taxon>Pseudomonadati</taxon>
        <taxon>Pseudomonadota</taxon>
        <taxon>Gammaproteobacteria</taxon>
        <taxon>Steroidobacterales</taxon>
        <taxon>Steroidobacteraceae</taxon>
        <taxon>Steroidobacter</taxon>
    </lineage>
</organism>
<feature type="compositionally biased region" description="Basic and acidic residues" evidence="1">
    <location>
        <begin position="755"/>
        <end position="764"/>
    </location>
</feature>
<feature type="region of interest" description="Disordered" evidence="1">
    <location>
        <begin position="692"/>
        <end position="727"/>
    </location>
</feature>
<feature type="compositionally biased region" description="Basic and acidic residues" evidence="1">
    <location>
        <begin position="703"/>
        <end position="720"/>
    </location>
</feature>
<evidence type="ECO:0000313" key="3">
    <source>
        <dbReference type="EMBL" id="GFE80994.1"/>
    </source>
</evidence>
<sequence length="764" mass="80983">MPLLTRLPRQRVKAQVACLSPGAVPSAVLRQNGVPTFDLALSRKRFSPKAFQELVQSTRHFRPDVIQAWGHTAQVISTLLRKRCDWKPRLVWSVSDTAPLAKNPGFIDRQKLKYAAKFSTRADRVVYASESGASQHRRAGFPDGGHETIPPGVDATRFKPDFAARRKLREELSLPGETFVVGMAAPFQAEYDHTTLIRAVGELIKTNPNVALVLAGHGVQKGNGPLMALIGGGALSTRVHLLGEYSDINALYNACDVVCSSSVNDQSRMNVAMAMLCGVPVVATGIGAQGELIGQHGVAIEPGSPAAFIKGITRVMQLAPEKRTHMAQGARKHALEHYVYVRSLQKYLQLYYDLIGRQSLVAKDLPAPEIDAALTVPPALPTEAEMNAAKRKPITVVDLSDPDSLETKVTEREPDELPKWRLEQEQERAKREAEVEAKVAASKSLGDVLEVFESQQVKALGSESPMTERARGVADDSEELLSPEMLAAEAPPPPRASNGPSSVKKPAAASSASTAAQPDAAKQAALKAARMAALQPIAPTPNKSASPVTRPPATSPITRPPATVAAVETSKPVEPAAQKSEATQPLETLPEGTMAGLAALKWPTTADVTSATGKQKVDLGSTQPLGTLAQDLANAALAGKDSSPTQSLELPADLLPQRHVIEAVSPPVSPQPAAEAPIATGSMTEFGELTLLATGEWQAMQRSDTKPEAKKDAAKPEPAKPAELNGAEALTLISKSAPVAGEPAADLALLPEPAVEPKRAASGK</sequence>
<protein>
    <recommendedName>
        <fullName evidence="2">Glycosyltransferase subfamily 4-like N-terminal domain-containing protein</fullName>
    </recommendedName>
</protein>
<dbReference type="InterPro" id="IPR028098">
    <property type="entry name" value="Glyco_trans_4-like_N"/>
</dbReference>
<feature type="region of interest" description="Disordered" evidence="1">
    <location>
        <begin position="744"/>
        <end position="764"/>
    </location>
</feature>
<dbReference type="Pfam" id="PF13439">
    <property type="entry name" value="Glyco_transf_4"/>
    <property type="match status" value="1"/>
</dbReference>
<dbReference type="SUPFAM" id="SSF53756">
    <property type="entry name" value="UDP-Glycosyltransferase/glycogen phosphorylase"/>
    <property type="match status" value="1"/>
</dbReference>
<dbReference type="EMBL" id="BLJN01000003">
    <property type="protein sequence ID" value="GFE80994.1"/>
    <property type="molecule type" value="Genomic_DNA"/>
</dbReference>
<dbReference type="Proteomes" id="UP000445000">
    <property type="component" value="Unassembled WGS sequence"/>
</dbReference>
<dbReference type="GO" id="GO:0016757">
    <property type="term" value="F:glycosyltransferase activity"/>
    <property type="evidence" value="ECO:0007669"/>
    <property type="project" value="UniProtKB-ARBA"/>
</dbReference>
<proteinExistence type="predicted"/>
<dbReference type="AlphaFoldDB" id="A0A829YC71"/>
<dbReference type="PANTHER" id="PTHR12526">
    <property type="entry name" value="GLYCOSYLTRANSFERASE"/>
    <property type="match status" value="1"/>
</dbReference>
<evidence type="ECO:0000313" key="4">
    <source>
        <dbReference type="Proteomes" id="UP000445000"/>
    </source>
</evidence>
<reference evidence="4" key="1">
    <citation type="submission" date="2020-01" db="EMBL/GenBank/DDBJ databases">
        <title>'Steroidobacter agaridevorans' sp. nov., agar-degrading bacteria isolated from rhizosphere soils.</title>
        <authorList>
            <person name="Ikenaga M."/>
            <person name="Kataoka M."/>
            <person name="Murouchi A."/>
            <person name="Katsuragi S."/>
            <person name="Sakai M."/>
        </authorList>
    </citation>
    <scope>NUCLEOTIDE SEQUENCE [LARGE SCALE GENOMIC DNA]</scope>
    <source>
        <strain evidence="4">YU21-B</strain>
    </source>
</reference>
<accession>A0A829YC71</accession>
<feature type="compositionally biased region" description="Low complexity" evidence="1">
    <location>
        <begin position="505"/>
        <end position="536"/>
    </location>
</feature>
<feature type="domain" description="Glycosyltransferase subfamily 4-like N-terminal" evidence="2">
    <location>
        <begin position="3"/>
        <end position="157"/>
    </location>
</feature>
<feature type="compositionally biased region" description="Low complexity" evidence="1">
    <location>
        <begin position="744"/>
        <end position="753"/>
    </location>
</feature>
<feature type="region of interest" description="Disordered" evidence="1">
    <location>
        <begin position="402"/>
        <end position="425"/>
    </location>
</feature>